<feature type="transmembrane region" description="Helical" evidence="1">
    <location>
        <begin position="254"/>
        <end position="275"/>
    </location>
</feature>
<keyword evidence="3" id="KW-1185">Reference proteome</keyword>
<feature type="transmembrane region" description="Helical" evidence="1">
    <location>
        <begin position="97"/>
        <end position="119"/>
    </location>
</feature>
<keyword evidence="1" id="KW-1133">Transmembrane helix</keyword>
<accession>A0ABV7BRV8</accession>
<organism evidence="2 3">
    <name type="scientific">Falsiroseomonas tokyonensis</name>
    <dbReference type="NCBI Taxonomy" id="430521"/>
    <lineage>
        <taxon>Bacteria</taxon>
        <taxon>Pseudomonadati</taxon>
        <taxon>Pseudomonadota</taxon>
        <taxon>Alphaproteobacteria</taxon>
        <taxon>Acetobacterales</taxon>
        <taxon>Roseomonadaceae</taxon>
        <taxon>Falsiroseomonas</taxon>
    </lineage>
</organism>
<name>A0ABV7BRV8_9PROT</name>
<dbReference type="Proteomes" id="UP001595420">
    <property type="component" value="Unassembled WGS sequence"/>
</dbReference>
<evidence type="ECO:0008006" key="4">
    <source>
        <dbReference type="Google" id="ProtNLM"/>
    </source>
</evidence>
<proteinExistence type="predicted"/>
<evidence type="ECO:0000313" key="3">
    <source>
        <dbReference type="Proteomes" id="UP001595420"/>
    </source>
</evidence>
<dbReference type="EMBL" id="JBHRSB010000001">
    <property type="protein sequence ID" value="MFC2999223.1"/>
    <property type="molecule type" value="Genomic_DNA"/>
</dbReference>
<evidence type="ECO:0000256" key="1">
    <source>
        <dbReference type="SAM" id="Phobius"/>
    </source>
</evidence>
<reference evidence="3" key="1">
    <citation type="journal article" date="2019" name="Int. J. Syst. Evol. Microbiol.">
        <title>The Global Catalogue of Microorganisms (GCM) 10K type strain sequencing project: providing services to taxonomists for standard genome sequencing and annotation.</title>
        <authorList>
            <consortium name="The Broad Institute Genomics Platform"/>
            <consortium name="The Broad Institute Genome Sequencing Center for Infectious Disease"/>
            <person name="Wu L."/>
            <person name="Ma J."/>
        </authorList>
    </citation>
    <scope>NUCLEOTIDE SEQUENCE [LARGE SCALE GENOMIC DNA]</scope>
    <source>
        <strain evidence="3">CGMCC 1.16855</strain>
    </source>
</reference>
<keyword evidence="1" id="KW-0472">Membrane</keyword>
<evidence type="ECO:0000313" key="2">
    <source>
        <dbReference type="EMBL" id="MFC2999223.1"/>
    </source>
</evidence>
<comment type="caution">
    <text evidence="2">The sequence shown here is derived from an EMBL/GenBank/DDBJ whole genome shotgun (WGS) entry which is preliminary data.</text>
</comment>
<protein>
    <recommendedName>
        <fullName evidence="4">PhnA-like protein</fullName>
    </recommendedName>
</protein>
<gene>
    <name evidence="2" type="ORF">ACFOD3_04905</name>
</gene>
<sequence>MSQTIVATADKLPSRVSWGAIIAGGLVAVTAGAMLNILGVAIGASTVDPMIPGETPSAGSFGIAGAIWLLVSNLLALACGGYVAARLSGTADDTDGVLHGLSVWAVAFLVSALLLGNLASGAARGVGSLVQGAASTAASAAAQAVPEMTDPEALVDRLQASLQGGGDPANLTEDQRRAEMTRIISERATSGSFEPAARERLASLAAVEFGIPPAEATQRIQALEAEATRLAQQAETRAREAAEAAARAAAVGSYWVFATLLLGAAASVIGARVGTRKSLLMASRRLA</sequence>
<keyword evidence="1" id="KW-0812">Transmembrane</keyword>
<dbReference type="RefSeq" id="WP_246602262.1">
    <property type="nucleotide sequence ID" value="NZ_JAFNJS010000001.1"/>
</dbReference>
<feature type="transmembrane region" description="Helical" evidence="1">
    <location>
        <begin position="20"/>
        <end position="42"/>
    </location>
</feature>
<feature type="transmembrane region" description="Helical" evidence="1">
    <location>
        <begin position="62"/>
        <end position="85"/>
    </location>
</feature>